<accession>A0A6J4CXU9</accession>
<reference evidence="6 7" key="1">
    <citation type="submission" date="2019-06" db="EMBL/GenBank/DDBJ databases">
        <title>Complete genome sequence of Helicobacter suis SNTW101c.</title>
        <authorList>
            <person name="Rimbara E."/>
            <person name="Suzuki M."/>
            <person name="Matsui H."/>
            <person name="Nakamura M."/>
            <person name="Mori S."/>
            <person name="Shibayama K."/>
        </authorList>
    </citation>
    <scope>NUCLEOTIDE SEQUENCE [LARGE SCALE GENOMIC DNA]</scope>
    <source>
        <strain evidence="6 7">SNTW101c</strain>
    </source>
</reference>
<evidence type="ECO:0000259" key="4">
    <source>
        <dbReference type="Pfam" id="PF00852"/>
    </source>
</evidence>
<dbReference type="RefSeq" id="WP_143433424.1">
    <property type="nucleotide sequence ID" value="NZ_AP019774.1"/>
</dbReference>
<dbReference type="EMBL" id="AP019774">
    <property type="protein sequence ID" value="BCD69914.1"/>
    <property type="molecule type" value="Genomic_DNA"/>
</dbReference>
<dbReference type="PANTHER" id="PTHR11929:SF194">
    <property type="entry name" value="ALPHA-(1,3)-FUCOSYLTRANSFERASE 10"/>
    <property type="match status" value="1"/>
</dbReference>
<gene>
    <name evidence="6" type="ORF">SNTW_05590</name>
</gene>
<evidence type="ECO:0000313" key="6">
    <source>
        <dbReference type="EMBL" id="BCD69914.1"/>
    </source>
</evidence>
<dbReference type="PANTHER" id="PTHR11929">
    <property type="entry name" value="ALPHA- 1,3 -FUCOSYLTRANSFERASE"/>
    <property type="match status" value="1"/>
</dbReference>
<keyword evidence="3" id="KW-0808">Transferase</keyword>
<keyword evidence="2" id="KW-0328">Glycosyltransferase</keyword>
<dbReference type="InterPro" id="IPR041058">
    <property type="entry name" value="FucT_N"/>
</dbReference>
<sequence length="381" mass="44267">MFQPLLDAYLDSMWLPQTEIKPPLNLAICYFWSEDHLQGFKEHLFYYILNSAYDINLSSTLPCDIVFETILNFNGKQRLILNFPQKRIGFIGENMRINFDIYDFGMGFDDLTFGERYLRVPLYYLNLWQFTQIVLSHSNSPFKVDVSKIYNFYKLQDTNSKIQTQISFPNSYPTLDALIREQTDPLKRGFASFVASNPNAPMRNACYQELNSYRPVASGGRVFNTLDKPISNKAEFLSQYKFNLCFENSKGFGYTTEKIIDAYFAHTIPIYWGNPAVAKDFNSKSFINVHDFKDFTEALDFIRYLDTHDNAYLDMLHAHPLNSVNGKPQFYQDLSFAKILAFLQRAIDCKEVYHTQIFPYPPQSSTASSFLFTGKLKLLIN</sequence>
<dbReference type="InterPro" id="IPR001503">
    <property type="entry name" value="Glyco_trans_10"/>
</dbReference>
<dbReference type="Pfam" id="PF00852">
    <property type="entry name" value="Glyco_transf_10"/>
    <property type="match status" value="1"/>
</dbReference>
<dbReference type="Proteomes" id="UP000317935">
    <property type="component" value="Chromosome"/>
</dbReference>
<dbReference type="Gene3D" id="3.40.50.11660">
    <property type="entry name" value="Glycosyl transferase family 10, C-terminal domain"/>
    <property type="match status" value="1"/>
</dbReference>
<evidence type="ECO:0000259" key="5">
    <source>
        <dbReference type="Pfam" id="PF18025"/>
    </source>
</evidence>
<evidence type="ECO:0000256" key="1">
    <source>
        <dbReference type="ARBA" id="ARBA00008919"/>
    </source>
</evidence>
<organism evidence="6 7">
    <name type="scientific">Helicobacter suis</name>
    <dbReference type="NCBI Taxonomy" id="104628"/>
    <lineage>
        <taxon>Bacteria</taxon>
        <taxon>Pseudomonadati</taxon>
        <taxon>Campylobacterota</taxon>
        <taxon>Epsilonproteobacteria</taxon>
        <taxon>Campylobacterales</taxon>
        <taxon>Helicobacteraceae</taxon>
        <taxon>Helicobacter</taxon>
    </lineage>
</organism>
<dbReference type="Pfam" id="PF18025">
    <property type="entry name" value="FucT_N"/>
    <property type="match status" value="1"/>
</dbReference>
<dbReference type="GO" id="GO:0016020">
    <property type="term" value="C:membrane"/>
    <property type="evidence" value="ECO:0007669"/>
    <property type="project" value="InterPro"/>
</dbReference>
<dbReference type="InterPro" id="IPR038577">
    <property type="entry name" value="GT10-like_C_sf"/>
</dbReference>
<dbReference type="AlphaFoldDB" id="A0A6J4CXU9"/>
<proteinExistence type="inferred from homology"/>
<protein>
    <submittedName>
        <fullName evidence="6">Uncharacterized protein</fullName>
    </submittedName>
</protein>
<dbReference type="SUPFAM" id="SSF53756">
    <property type="entry name" value="UDP-Glycosyltransferase/glycogen phosphorylase"/>
    <property type="match status" value="1"/>
</dbReference>
<feature type="domain" description="Alpha-(1,3)-fucosyltransferase FucT N-terminal" evidence="5">
    <location>
        <begin position="41"/>
        <end position="125"/>
    </location>
</feature>
<dbReference type="InterPro" id="IPR055270">
    <property type="entry name" value="Glyco_tran_10_C"/>
</dbReference>
<dbReference type="GO" id="GO:0008417">
    <property type="term" value="F:fucosyltransferase activity"/>
    <property type="evidence" value="ECO:0007669"/>
    <property type="project" value="InterPro"/>
</dbReference>
<evidence type="ECO:0000256" key="2">
    <source>
        <dbReference type="ARBA" id="ARBA00022676"/>
    </source>
</evidence>
<evidence type="ECO:0000256" key="3">
    <source>
        <dbReference type="ARBA" id="ARBA00022679"/>
    </source>
</evidence>
<evidence type="ECO:0000313" key="7">
    <source>
        <dbReference type="Proteomes" id="UP000317935"/>
    </source>
</evidence>
<feature type="domain" description="Fucosyltransferase C-terminal" evidence="4">
    <location>
        <begin position="189"/>
        <end position="315"/>
    </location>
</feature>
<name>A0A6J4CXU9_9HELI</name>
<comment type="similarity">
    <text evidence="1">Belongs to the glycosyltransferase 10 family.</text>
</comment>